<organism evidence="1">
    <name type="scientific">marine sediment metagenome</name>
    <dbReference type="NCBI Taxonomy" id="412755"/>
    <lineage>
        <taxon>unclassified sequences</taxon>
        <taxon>metagenomes</taxon>
        <taxon>ecological metagenomes</taxon>
    </lineage>
</organism>
<comment type="caution">
    <text evidence="1">The sequence shown here is derived from an EMBL/GenBank/DDBJ whole genome shotgun (WGS) entry which is preliminary data.</text>
</comment>
<evidence type="ECO:0000313" key="1">
    <source>
        <dbReference type="EMBL" id="GAI40039.1"/>
    </source>
</evidence>
<reference evidence="1" key="1">
    <citation type="journal article" date="2014" name="Front. Microbiol.">
        <title>High frequency of phylogenetically diverse reductive dehalogenase-homologous genes in deep subseafloor sedimentary metagenomes.</title>
        <authorList>
            <person name="Kawai M."/>
            <person name="Futagami T."/>
            <person name="Toyoda A."/>
            <person name="Takaki Y."/>
            <person name="Nishi S."/>
            <person name="Hori S."/>
            <person name="Arai W."/>
            <person name="Tsubouchi T."/>
            <person name="Morono Y."/>
            <person name="Uchiyama I."/>
            <person name="Ito T."/>
            <person name="Fujiyama A."/>
            <person name="Inagaki F."/>
            <person name="Takami H."/>
        </authorList>
    </citation>
    <scope>NUCLEOTIDE SEQUENCE</scope>
    <source>
        <strain evidence="1">Expedition CK06-06</strain>
    </source>
</reference>
<gene>
    <name evidence="1" type="ORF">S06H3_38868</name>
</gene>
<proteinExistence type="predicted"/>
<name>X1Q9V3_9ZZZZ</name>
<evidence type="ECO:0008006" key="2">
    <source>
        <dbReference type="Google" id="ProtNLM"/>
    </source>
</evidence>
<protein>
    <recommendedName>
        <fullName evidence="2">Wzt C-terminal domain-containing protein</fullName>
    </recommendedName>
</protein>
<accession>X1Q9V3</accession>
<feature type="non-terminal residue" evidence="1">
    <location>
        <position position="41"/>
    </location>
</feature>
<sequence length="41" mass="4539">MAVGETHDVSIAFSHTETVSEGAYIFYLRVTSTNYPTTDIN</sequence>
<dbReference type="EMBL" id="BARV01023725">
    <property type="protein sequence ID" value="GAI40039.1"/>
    <property type="molecule type" value="Genomic_DNA"/>
</dbReference>
<dbReference type="AlphaFoldDB" id="X1Q9V3"/>